<gene>
    <name evidence="6" type="primary">glgX_2</name>
    <name evidence="6" type="ORF">CVS47_01621</name>
</gene>
<evidence type="ECO:0000256" key="3">
    <source>
        <dbReference type="ARBA" id="ARBA00023295"/>
    </source>
</evidence>
<dbReference type="AlphaFoldDB" id="A0A3Q9IZF6"/>
<feature type="domain" description="Glycosyl hydrolase family 13 catalytic" evidence="5">
    <location>
        <begin position="167"/>
        <end position="571"/>
    </location>
</feature>
<dbReference type="InterPro" id="IPR017853">
    <property type="entry name" value="GH"/>
</dbReference>
<dbReference type="InterPro" id="IPR014756">
    <property type="entry name" value="Ig_E-set"/>
</dbReference>
<dbReference type="InterPro" id="IPR004193">
    <property type="entry name" value="Glyco_hydro_13_N"/>
</dbReference>
<evidence type="ECO:0000256" key="1">
    <source>
        <dbReference type="ARBA" id="ARBA00008061"/>
    </source>
</evidence>
<keyword evidence="2 6" id="KW-0378">Hydrolase</keyword>
<dbReference type="Gene3D" id="3.20.20.80">
    <property type="entry name" value="Glycosidases"/>
    <property type="match status" value="1"/>
</dbReference>
<dbReference type="SUPFAM" id="SSF51011">
    <property type="entry name" value="Glycosyl hydrolase domain"/>
    <property type="match status" value="1"/>
</dbReference>
<dbReference type="InterPro" id="IPR013783">
    <property type="entry name" value="Ig-like_fold"/>
</dbReference>
<dbReference type="CDD" id="cd02856">
    <property type="entry name" value="E_set_GDE_Isoamylase_N"/>
    <property type="match status" value="1"/>
</dbReference>
<dbReference type="Pfam" id="PF02922">
    <property type="entry name" value="CBM_48"/>
    <property type="match status" value="1"/>
</dbReference>
<evidence type="ECO:0000313" key="6">
    <source>
        <dbReference type="EMBL" id="AZS36996.1"/>
    </source>
</evidence>
<dbReference type="GO" id="GO:0005980">
    <property type="term" value="P:glycogen catabolic process"/>
    <property type="evidence" value="ECO:0007669"/>
    <property type="project" value="InterPro"/>
</dbReference>
<dbReference type="InterPro" id="IPR006047">
    <property type="entry name" value="GH13_cat_dom"/>
</dbReference>
<dbReference type="SUPFAM" id="SSF51445">
    <property type="entry name" value="(Trans)glycosidases"/>
    <property type="match status" value="1"/>
</dbReference>
<dbReference type="Gene3D" id="2.60.40.10">
    <property type="entry name" value="Immunoglobulins"/>
    <property type="match status" value="1"/>
</dbReference>
<name>A0A3Q9IZF6_9MICO</name>
<comment type="similarity">
    <text evidence="1">Belongs to the glycosyl hydrolase 13 family.</text>
</comment>
<sequence>MVLTEHDLAIAPPPGLLDPRWDGLGVTLHDGVGTLRVWSGHADGIRLVIFDDTDLDWAIETLPLVDVGGGFWAVTTSLLRPGARYAIRVDGPHGPGNLFNPLSLLLEPYSRGLVRGGANDWRSVVVEGGFDWGGVAKPAVPMDRTVIYEGHLKGMTKRHPLIPPALHGTYAGLAHPAMIEHLRTLGITSVQLLPVHAFTTEPRLLNLGLSNYWGYNTVNFFSPHAAYATKANRREGAEAVLREFKGMVRLLHEAGLEVILDVVYNHTAEADIGEPRSSLRGIDNRSYYRQHHDGAYIDVTGCGNSVNTSTDAAARLVLDSLRYWANDCQVDGFRFDLAATLGRDADHAFTPEHPLLRAIVDDPALAGVKMIAEPWDVGMGGWQTGAFGDGWSEWNDRYRDRVRNFWLSDVDYARRADVAPTGIGGFAARLAGSANTFSAERGPLASVNFVTAHDGFTLHDLVSYDVKHNLANGEHDRDGAGTNRSFNHGIEGPTDDEAVLATRRKAMRNLLGTLLLSAGLPMLTAGDEFARTQDGNNNAYCHDSALTWLSWETESWQEHLAEHVRALTTARRENPALRPTRFAHEDLQVPGASVMDWYGVDGETMGIADWTSAAHRTLQYVATSTPHEEEFNRILLIVHGDERPTRVVLPQVDGVERYESLWSSAEEQPQTDRAVYEPGQVVEVDPTSMHLFRAVGDAS</sequence>
<dbReference type="Gene3D" id="2.60.40.1180">
    <property type="entry name" value="Golgi alpha-mannosidase II"/>
    <property type="match status" value="1"/>
</dbReference>
<dbReference type="InterPro" id="IPR044505">
    <property type="entry name" value="GlgX_Isoamylase_N_E_set"/>
</dbReference>
<evidence type="ECO:0000256" key="4">
    <source>
        <dbReference type="SAM" id="MobiDB-lite"/>
    </source>
</evidence>
<proteinExistence type="inferred from homology"/>
<keyword evidence="3 6" id="KW-0326">Glycosidase</keyword>
<evidence type="ECO:0000313" key="7">
    <source>
        <dbReference type="Proteomes" id="UP000276888"/>
    </source>
</evidence>
<dbReference type="SMART" id="SM00642">
    <property type="entry name" value="Aamy"/>
    <property type="match status" value="1"/>
</dbReference>
<dbReference type="SUPFAM" id="SSF81296">
    <property type="entry name" value="E set domains"/>
    <property type="match status" value="1"/>
</dbReference>
<dbReference type="RefSeq" id="WP_127095618.1">
    <property type="nucleotide sequence ID" value="NZ_CP031423.1"/>
</dbReference>
<dbReference type="GO" id="GO:0004135">
    <property type="term" value="F:amylo-alpha-1,6-glucosidase activity"/>
    <property type="evidence" value="ECO:0007669"/>
    <property type="project" value="InterPro"/>
</dbReference>
<dbReference type="EC" id="3.2.1.-" evidence="6"/>
<dbReference type="EMBL" id="CP031423">
    <property type="protein sequence ID" value="AZS36996.1"/>
    <property type="molecule type" value="Genomic_DNA"/>
</dbReference>
<dbReference type="CDD" id="cd11326">
    <property type="entry name" value="AmyAc_Glg_debranch"/>
    <property type="match status" value="1"/>
</dbReference>
<accession>A0A3Q9IZF6</accession>
<dbReference type="KEGG" id="mlv:CVS47_01621"/>
<organism evidence="6 7">
    <name type="scientific">Microbacterium lemovicicum</name>
    <dbReference type="NCBI Taxonomy" id="1072463"/>
    <lineage>
        <taxon>Bacteria</taxon>
        <taxon>Bacillati</taxon>
        <taxon>Actinomycetota</taxon>
        <taxon>Actinomycetes</taxon>
        <taxon>Micrococcales</taxon>
        <taxon>Microbacteriaceae</taxon>
        <taxon>Microbacterium</taxon>
    </lineage>
</organism>
<dbReference type="InterPro" id="IPR013780">
    <property type="entry name" value="Glyco_hydro_b"/>
</dbReference>
<feature type="region of interest" description="Disordered" evidence="4">
    <location>
        <begin position="472"/>
        <end position="491"/>
    </location>
</feature>
<dbReference type="NCBIfam" id="TIGR02100">
    <property type="entry name" value="glgX_debranch"/>
    <property type="match status" value="1"/>
</dbReference>
<protein>
    <submittedName>
        <fullName evidence="6">Glycogen operon protein GlgX</fullName>
        <ecNumber evidence="6">3.2.1.-</ecNumber>
    </submittedName>
</protein>
<dbReference type="InterPro" id="IPR011837">
    <property type="entry name" value="Glycogen_debranch_GlgX"/>
</dbReference>
<dbReference type="Proteomes" id="UP000276888">
    <property type="component" value="Chromosome"/>
</dbReference>
<evidence type="ECO:0000256" key="2">
    <source>
        <dbReference type="ARBA" id="ARBA00022801"/>
    </source>
</evidence>
<reference evidence="6 7" key="1">
    <citation type="submission" date="2018-08" db="EMBL/GenBank/DDBJ databases">
        <title>Microbacterium lemovicicum sp. nov., a bacterium isolated from a natural uranium-rich soil.</title>
        <authorList>
            <person name="ORTET P."/>
        </authorList>
    </citation>
    <scope>NUCLEOTIDE SEQUENCE [LARGE SCALE GENOMIC DNA]</scope>
    <source>
        <strain evidence="6 7">Viu22</strain>
    </source>
</reference>
<keyword evidence="7" id="KW-1185">Reference proteome</keyword>
<dbReference type="OrthoDB" id="3236218at2"/>
<dbReference type="PANTHER" id="PTHR43002">
    <property type="entry name" value="GLYCOGEN DEBRANCHING ENZYME"/>
    <property type="match status" value="1"/>
</dbReference>
<evidence type="ECO:0000259" key="5">
    <source>
        <dbReference type="SMART" id="SM00642"/>
    </source>
</evidence>